<accession>A0A9D4IXK9</accession>
<dbReference type="EMBL" id="JAIWYP010000008">
    <property type="protein sequence ID" value="KAH3787968.1"/>
    <property type="molecule type" value="Genomic_DNA"/>
</dbReference>
<sequence length="69" mass="7415">MGPLGIGESITSSNAEVCVNKRLILVAAKSVLQLQISKDIMQGRIEQEIVTNSEAHKKTLAGTILTIPR</sequence>
<dbReference type="Proteomes" id="UP000828390">
    <property type="component" value="Unassembled WGS sequence"/>
</dbReference>
<proteinExistence type="predicted"/>
<protein>
    <submittedName>
        <fullName evidence="1">Uncharacterized protein</fullName>
    </submittedName>
</protein>
<name>A0A9D4IXK9_DREPO</name>
<evidence type="ECO:0000313" key="2">
    <source>
        <dbReference type="Proteomes" id="UP000828390"/>
    </source>
</evidence>
<reference evidence="1" key="2">
    <citation type="submission" date="2020-11" db="EMBL/GenBank/DDBJ databases">
        <authorList>
            <person name="McCartney M.A."/>
            <person name="Auch B."/>
            <person name="Kono T."/>
            <person name="Mallez S."/>
            <person name="Becker A."/>
            <person name="Gohl D.M."/>
            <person name="Silverstein K.A.T."/>
            <person name="Koren S."/>
            <person name="Bechman K.B."/>
            <person name="Herman A."/>
            <person name="Abrahante J.E."/>
            <person name="Garbe J."/>
        </authorList>
    </citation>
    <scope>NUCLEOTIDE SEQUENCE</scope>
    <source>
        <strain evidence="1">Duluth1</strain>
        <tissue evidence="1">Whole animal</tissue>
    </source>
</reference>
<organism evidence="1 2">
    <name type="scientific">Dreissena polymorpha</name>
    <name type="common">Zebra mussel</name>
    <name type="synonym">Mytilus polymorpha</name>
    <dbReference type="NCBI Taxonomy" id="45954"/>
    <lineage>
        <taxon>Eukaryota</taxon>
        <taxon>Metazoa</taxon>
        <taxon>Spiralia</taxon>
        <taxon>Lophotrochozoa</taxon>
        <taxon>Mollusca</taxon>
        <taxon>Bivalvia</taxon>
        <taxon>Autobranchia</taxon>
        <taxon>Heteroconchia</taxon>
        <taxon>Euheterodonta</taxon>
        <taxon>Imparidentia</taxon>
        <taxon>Neoheterodontei</taxon>
        <taxon>Myida</taxon>
        <taxon>Dreissenoidea</taxon>
        <taxon>Dreissenidae</taxon>
        <taxon>Dreissena</taxon>
    </lineage>
</organism>
<evidence type="ECO:0000313" key="1">
    <source>
        <dbReference type="EMBL" id="KAH3787968.1"/>
    </source>
</evidence>
<comment type="caution">
    <text evidence="1">The sequence shown here is derived from an EMBL/GenBank/DDBJ whole genome shotgun (WGS) entry which is preliminary data.</text>
</comment>
<gene>
    <name evidence="1" type="ORF">DPMN_166095</name>
</gene>
<keyword evidence="2" id="KW-1185">Reference proteome</keyword>
<dbReference type="AlphaFoldDB" id="A0A9D4IXK9"/>
<reference evidence="1" key="1">
    <citation type="journal article" date="2019" name="bioRxiv">
        <title>The Genome of the Zebra Mussel, Dreissena polymorpha: A Resource for Invasive Species Research.</title>
        <authorList>
            <person name="McCartney M.A."/>
            <person name="Auch B."/>
            <person name="Kono T."/>
            <person name="Mallez S."/>
            <person name="Zhang Y."/>
            <person name="Obille A."/>
            <person name="Becker A."/>
            <person name="Abrahante J.E."/>
            <person name="Garbe J."/>
            <person name="Badalamenti J.P."/>
            <person name="Herman A."/>
            <person name="Mangelson H."/>
            <person name="Liachko I."/>
            <person name="Sullivan S."/>
            <person name="Sone E.D."/>
            <person name="Koren S."/>
            <person name="Silverstein K.A.T."/>
            <person name="Beckman K.B."/>
            <person name="Gohl D.M."/>
        </authorList>
    </citation>
    <scope>NUCLEOTIDE SEQUENCE</scope>
    <source>
        <strain evidence="1">Duluth1</strain>
        <tissue evidence="1">Whole animal</tissue>
    </source>
</reference>